<evidence type="ECO:0000313" key="8">
    <source>
        <dbReference type="EMBL" id="MBK8524789.1"/>
    </source>
</evidence>
<feature type="domain" description="Peptidase M48" evidence="7">
    <location>
        <begin position="100"/>
        <end position="274"/>
    </location>
</feature>
<gene>
    <name evidence="8" type="ORF">IPL58_12290</name>
</gene>
<dbReference type="CDD" id="cd07331">
    <property type="entry name" value="M48C_Oma1_like"/>
    <property type="match status" value="1"/>
</dbReference>
<comment type="similarity">
    <text evidence="6">Belongs to the peptidase M48 family.</text>
</comment>
<dbReference type="GO" id="GO:0016020">
    <property type="term" value="C:membrane"/>
    <property type="evidence" value="ECO:0007669"/>
    <property type="project" value="TreeGrafter"/>
</dbReference>
<dbReference type="GO" id="GO:0051603">
    <property type="term" value="P:proteolysis involved in protein catabolic process"/>
    <property type="evidence" value="ECO:0007669"/>
    <property type="project" value="TreeGrafter"/>
</dbReference>
<evidence type="ECO:0000256" key="2">
    <source>
        <dbReference type="ARBA" id="ARBA00022723"/>
    </source>
</evidence>
<dbReference type="GO" id="GO:0046872">
    <property type="term" value="F:metal ion binding"/>
    <property type="evidence" value="ECO:0007669"/>
    <property type="project" value="UniProtKB-KW"/>
</dbReference>
<sequence length="290" mass="32009">MADGRVEVVLLYPPIFLLTRPTAVHRFSLLLASLFSLSLALPALAEGVDVGKPSVLRNLVPADQLERSSARQYRDMMREAAAKKALAPDDHPQLQRLRGIARRMLPHAARFNPRAEKWQWEINLIGSKQVNAFCMPGGKIAAYTGLIEGLKLTDDEIGVVIGHEIAHALREHARERVAKNELTSLGAVLLGEFIGGGRYTDAFQLGGNLLTLKFSRDDETEADVVGLELTARGGFDPRAGITLWQKMGAASKGEPFAWLSTHPAGNNRIKEIERQLPQVMPIYEQARSKY</sequence>
<evidence type="ECO:0000259" key="7">
    <source>
        <dbReference type="Pfam" id="PF01435"/>
    </source>
</evidence>
<dbReference type="PANTHER" id="PTHR22726:SF1">
    <property type="entry name" value="METALLOENDOPEPTIDASE OMA1, MITOCHONDRIAL"/>
    <property type="match status" value="1"/>
</dbReference>
<keyword evidence="3 6" id="KW-0378">Hydrolase</keyword>
<evidence type="ECO:0000256" key="6">
    <source>
        <dbReference type="RuleBase" id="RU003983"/>
    </source>
</evidence>
<dbReference type="Pfam" id="PF01435">
    <property type="entry name" value="Peptidase_M48"/>
    <property type="match status" value="1"/>
</dbReference>
<accession>A0A9D7PTG9</accession>
<keyword evidence="2" id="KW-0479">Metal-binding</keyword>
<keyword evidence="5 6" id="KW-0482">Metalloprotease</keyword>
<proteinExistence type="inferred from homology"/>
<keyword evidence="4 6" id="KW-0862">Zinc</keyword>
<evidence type="ECO:0000256" key="1">
    <source>
        <dbReference type="ARBA" id="ARBA00022670"/>
    </source>
</evidence>
<evidence type="ECO:0000256" key="3">
    <source>
        <dbReference type="ARBA" id="ARBA00022801"/>
    </source>
</evidence>
<dbReference type="Proteomes" id="UP000886689">
    <property type="component" value="Unassembled WGS sequence"/>
</dbReference>
<dbReference type="AlphaFoldDB" id="A0A9D7PTG9"/>
<dbReference type="InterPro" id="IPR051156">
    <property type="entry name" value="Mito/Outer_Membr_Metalloprot"/>
</dbReference>
<protein>
    <submittedName>
        <fullName evidence="8">M48 family metallopeptidase</fullName>
    </submittedName>
</protein>
<evidence type="ECO:0000256" key="4">
    <source>
        <dbReference type="ARBA" id="ARBA00022833"/>
    </source>
</evidence>
<evidence type="ECO:0000256" key="5">
    <source>
        <dbReference type="ARBA" id="ARBA00023049"/>
    </source>
</evidence>
<dbReference type="PANTHER" id="PTHR22726">
    <property type="entry name" value="METALLOENDOPEPTIDASE OMA1"/>
    <property type="match status" value="1"/>
</dbReference>
<keyword evidence="1 6" id="KW-0645">Protease</keyword>
<organism evidence="8 9">
    <name type="scientific">Candidatus Proximibacter danicus</name>
    <dbReference type="NCBI Taxonomy" id="2954365"/>
    <lineage>
        <taxon>Bacteria</taxon>
        <taxon>Pseudomonadati</taxon>
        <taxon>Pseudomonadota</taxon>
        <taxon>Betaproteobacteria</taxon>
        <taxon>Candidatus Proximibacter</taxon>
    </lineage>
</organism>
<dbReference type="EMBL" id="JADJUC010000013">
    <property type="protein sequence ID" value="MBK8524789.1"/>
    <property type="molecule type" value="Genomic_DNA"/>
</dbReference>
<comment type="caution">
    <text evidence="8">The sequence shown here is derived from an EMBL/GenBank/DDBJ whole genome shotgun (WGS) entry which is preliminary data.</text>
</comment>
<comment type="cofactor">
    <cofactor evidence="6">
        <name>Zn(2+)</name>
        <dbReference type="ChEBI" id="CHEBI:29105"/>
    </cofactor>
    <text evidence="6">Binds 1 zinc ion per subunit.</text>
</comment>
<reference evidence="8" key="1">
    <citation type="submission" date="2020-10" db="EMBL/GenBank/DDBJ databases">
        <title>Connecting structure to function with the recovery of over 1000 high-quality activated sludge metagenome-assembled genomes encoding full-length rRNA genes using long-read sequencing.</title>
        <authorList>
            <person name="Singleton C.M."/>
            <person name="Petriglieri F."/>
            <person name="Kristensen J.M."/>
            <person name="Kirkegaard R.H."/>
            <person name="Michaelsen T.Y."/>
            <person name="Andersen M.H."/>
            <person name="Karst S.M."/>
            <person name="Dueholm M.S."/>
            <person name="Nielsen P.H."/>
            <person name="Albertsen M."/>
        </authorList>
    </citation>
    <scope>NUCLEOTIDE SEQUENCE</scope>
    <source>
        <strain evidence="8">Hirt_18-Q3-R61-65_BATAC.395</strain>
    </source>
</reference>
<dbReference type="Gene3D" id="3.30.2010.10">
    <property type="entry name" value="Metalloproteases ('zincins'), catalytic domain"/>
    <property type="match status" value="1"/>
</dbReference>
<dbReference type="GO" id="GO:0004222">
    <property type="term" value="F:metalloendopeptidase activity"/>
    <property type="evidence" value="ECO:0007669"/>
    <property type="project" value="InterPro"/>
</dbReference>
<name>A0A9D7PTG9_9PROT</name>
<evidence type="ECO:0000313" key="9">
    <source>
        <dbReference type="Proteomes" id="UP000886689"/>
    </source>
</evidence>
<dbReference type="InterPro" id="IPR001915">
    <property type="entry name" value="Peptidase_M48"/>
</dbReference>